<proteinExistence type="inferred from homology"/>
<evidence type="ECO:0000256" key="3">
    <source>
        <dbReference type="ARBA" id="ARBA00023163"/>
    </source>
</evidence>
<dbReference type="PRINTS" id="PR00039">
    <property type="entry name" value="HTHLYSR"/>
</dbReference>
<feature type="domain" description="HTH lysR-type" evidence="5">
    <location>
        <begin position="1"/>
        <end position="53"/>
    </location>
</feature>
<dbReference type="Proteomes" id="UP001413721">
    <property type="component" value="Unassembled WGS sequence"/>
</dbReference>
<evidence type="ECO:0000256" key="2">
    <source>
        <dbReference type="ARBA" id="ARBA00023015"/>
    </source>
</evidence>
<dbReference type="InterPro" id="IPR036390">
    <property type="entry name" value="WH_DNA-bd_sf"/>
</dbReference>
<dbReference type="PANTHER" id="PTHR30126">
    <property type="entry name" value="HTH-TYPE TRANSCRIPTIONAL REGULATOR"/>
    <property type="match status" value="1"/>
</dbReference>
<evidence type="ECO:0000313" key="7">
    <source>
        <dbReference type="Proteomes" id="UP001413721"/>
    </source>
</evidence>
<comment type="caution">
    <text evidence="6">The sequence shown here is derived from an EMBL/GenBank/DDBJ whole genome shotgun (WGS) entry which is preliminary data.</text>
</comment>
<keyword evidence="2" id="KW-0805">Transcription regulation</keyword>
<evidence type="ECO:0000259" key="5">
    <source>
        <dbReference type="PROSITE" id="PS50931"/>
    </source>
</evidence>
<dbReference type="InterPro" id="IPR036388">
    <property type="entry name" value="WH-like_DNA-bd_sf"/>
</dbReference>
<accession>A0ABU9YF00</accession>
<comment type="similarity">
    <text evidence="1">Belongs to the LysR transcriptional regulatory family.</text>
</comment>
<evidence type="ECO:0000256" key="4">
    <source>
        <dbReference type="SAM" id="MobiDB-lite"/>
    </source>
</evidence>
<dbReference type="SUPFAM" id="SSF53850">
    <property type="entry name" value="Periplasmic binding protein-like II"/>
    <property type="match status" value="1"/>
</dbReference>
<keyword evidence="3" id="KW-0804">Transcription</keyword>
<reference evidence="6 7" key="1">
    <citation type="submission" date="2024-03" db="EMBL/GenBank/DDBJ databases">
        <title>High-quality draft genome sequencing of Tistrella sp. BH-R2-4.</title>
        <authorList>
            <person name="Dong C."/>
        </authorList>
    </citation>
    <scope>NUCLEOTIDE SEQUENCE [LARGE SCALE GENOMIC DNA]</scope>
    <source>
        <strain evidence="6 7">BH-R2-4</strain>
    </source>
</reference>
<protein>
    <submittedName>
        <fullName evidence="6">LysR family transcriptional regulator</fullName>
    </submittedName>
</protein>
<feature type="compositionally biased region" description="Basic residues" evidence="4">
    <location>
        <begin position="214"/>
        <end position="231"/>
    </location>
</feature>
<keyword evidence="7" id="KW-1185">Reference proteome</keyword>
<feature type="region of interest" description="Disordered" evidence="4">
    <location>
        <begin position="203"/>
        <end position="231"/>
    </location>
</feature>
<dbReference type="SUPFAM" id="SSF46785">
    <property type="entry name" value="Winged helix' DNA-binding domain"/>
    <property type="match status" value="1"/>
</dbReference>
<dbReference type="PROSITE" id="PS50931">
    <property type="entry name" value="HTH_LYSR"/>
    <property type="match status" value="1"/>
</dbReference>
<sequence length="231" mass="25621">MEDVLVLLESGNFSRAAERRSVGQPSFSRRIMALEDWLGATLIDRSTHTVKPTPAGERFKDIAEDLLRRLHLAQVELQQMQAIQTVKLRFAATHALALTFFPSWLRKLETVNPPTVELVADHMAACESLMIKAEVQFLLCHHHELAHTRFDQAFISAHVGQDSLLPVAAPQLLASMDAADIPRIEFTAESGMGRILSAVRASRRLPRPSGAASRTRKASAPRRHKPRGPAT</sequence>
<dbReference type="Gene3D" id="1.10.10.10">
    <property type="entry name" value="Winged helix-like DNA-binding domain superfamily/Winged helix DNA-binding domain"/>
    <property type="match status" value="1"/>
</dbReference>
<dbReference type="Pfam" id="PF00126">
    <property type="entry name" value="HTH_1"/>
    <property type="match status" value="1"/>
</dbReference>
<name>A0ABU9YF00_9PROT</name>
<evidence type="ECO:0000313" key="6">
    <source>
        <dbReference type="EMBL" id="MEN2987362.1"/>
    </source>
</evidence>
<evidence type="ECO:0000256" key="1">
    <source>
        <dbReference type="ARBA" id="ARBA00009437"/>
    </source>
</evidence>
<dbReference type="InterPro" id="IPR000847">
    <property type="entry name" value="LysR_HTH_N"/>
</dbReference>
<gene>
    <name evidence="6" type="ORF">WG926_03540</name>
</gene>
<organism evidence="6 7">
    <name type="scientific">Tistrella arctica</name>
    <dbReference type="NCBI Taxonomy" id="3133430"/>
    <lineage>
        <taxon>Bacteria</taxon>
        <taxon>Pseudomonadati</taxon>
        <taxon>Pseudomonadota</taxon>
        <taxon>Alphaproteobacteria</taxon>
        <taxon>Geminicoccales</taxon>
        <taxon>Geminicoccaceae</taxon>
        <taxon>Tistrella</taxon>
    </lineage>
</organism>
<dbReference type="PANTHER" id="PTHR30126:SF2">
    <property type="entry name" value="HTH-TYPE TRANSCRIPTIONAL REGULATOR YJIE"/>
    <property type="match status" value="1"/>
</dbReference>
<dbReference type="RefSeq" id="WP_345936820.1">
    <property type="nucleotide sequence ID" value="NZ_JBBKTW010000001.1"/>
</dbReference>
<dbReference type="EMBL" id="JBBKTW010000001">
    <property type="protein sequence ID" value="MEN2987362.1"/>
    <property type="molecule type" value="Genomic_DNA"/>
</dbReference>